<proteinExistence type="predicted"/>
<protein>
    <submittedName>
        <fullName evidence="1">Uncharacterized protein</fullName>
    </submittedName>
</protein>
<evidence type="ECO:0000313" key="2">
    <source>
        <dbReference type="Proteomes" id="UP000285112"/>
    </source>
</evidence>
<sequence length="60" mass="6775">MFGVIATRRPCKDIPLDRLRDCALFETTYVCGARAGKVGGLHVEELDVRLRPHLVRVVVR</sequence>
<dbReference type="Proteomes" id="UP000285112">
    <property type="component" value="Unassembled WGS sequence"/>
</dbReference>
<dbReference type="AlphaFoldDB" id="A0A419I9A6"/>
<dbReference type="EMBL" id="QZFV01000061">
    <property type="protein sequence ID" value="RJQ89133.1"/>
    <property type="molecule type" value="Genomic_DNA"/>
</dbReference>
<organism evidence="1 2">
    <name type="scientific">Amycolatopsis panacis</name>
    <dbReference type="NCBI Taxonomy" id="2340917"/>
    <lineage>
        <taxon>Bacteria</taxon>
        <taxon>Bacillati</taxon>
        <taxon>Actinomycetota</taxon>
        <taxon>Actinomycetes</taxon>
        <taxon>Pseudonocardiales</taxon>
        <taxon>Pseudonocardiaceae</taxon>
        <taxon>Amycolatopsis</taxon>
    </lineage>
</organism>
<comment type="caution">
    <text evidence="1">The sequence shown here is derived from an EMBL/GenBank/DDBJ whole genome shotgun (WGS) entry which is preliminary data.</text>
</comment>
<evidence type="ECO:0000313" key="1">
    <source>
        <dbReference type="EMBL" id="RJQ89133.1"/>
    </source>
</evidence>
<accession>A0A419I9A6</accession>
<gene>
    <name evidence="1" type="ORF">D5S19_05575</name>
</gene>
<name>A0A419I9A6_9PSEU</name>
<reference evidence="1 2" key="1">
    <citation type="submission" date="2018-09" db="EMBL/GenBank/DDBJ databases">
        <title>YIM PH 21725 draft genome.</title>
        <authorList>
            <person name="Miao C."/>
        </authorList>
    </citation>
    <scope>NUCLEOTIDE SEQUENCE [LARGE SCALE GENOMIC DNA]</scope>
    <source>
        <strain evidence="2">YIM PH21725</strain>
    </source>
</reference>
<keyword evidence="2" id="KW-1185">Reference proteome</keyword>